<dbReference type="InterPro" id="IPR039672">
    <property type="entry name" value="MFS_2"/>
</dbReference>
<gene>
    <name evidence="2" type="ORF">FYJ76_04275</name>
</gene>
<dbReference type="GO" id="GO:0015293">
    <property type="term" value="F:symporter activity"/>
    <property type="evidence" value="ECO:0007669"/>
    <property type="project" value="InterPro"/>
</dbReference>
<organism evidence="2 3">
    <name type="scientific">Ruthenibacterium lactatiformans</name>
    <dbReference type="NCBI Taxonomy" id="1550024"/>
    <lineage>
        <taxon>Bacteria</taxon>
        <taxon>Bacillati</taxon>
        <taxon>Bacillota</taxon>
        <taxon>Clostridia</taxon>
        <taxon>Eubacteriales</taxon>
        <taxon>Oscillospiraceae</taxon>
        <taxon>Ruthenibacterium</taxon>
    </lineage>
</organism>
<dbReference type="AlphaFoldDB" id="A0A6I2U0K8"/>
<feature type="transmembrane region" description="Helical" evidence="1">
    <location>
        <begin position="45"/>
        <end position="66"/>
    </location>
</feature>
<feature type="transmembrane region" description="Helical" evidence="1">
    <location>
        <begin position="431"/>
        <end position="454"/>
    </location>
</feature>
<name>A0A6I2U0K8_9FIRM</name>
<dbReference type="EMBL" id="VUNJ01000003">
    <property type="protein sequence ID" value="MST91157.1"/>
    <property type="molecule type" value="Genomic_DNA"/>
</dbReference>
<feature type="transmembrane region" description="Helical" evidence="1">
    <location>
        <begin position="335"/>
        <end position="353"/>
    </location>
</feature>
<protein>
    <submittedName>
        <fullName evidence="2">MFS transporter</fullName>
    </submittedName>
</protein>
<feature type="transmembrane region" description="Helical" evidence="1">
    <location>
        <begin position="17"/>
        <end position="39"/>
    </location>
</feature>
<feature type="transmembrane region" description="Helical" evidence="1">
    <location>
        <begin position="254"/>
        <end position="273"/>
    </location>
</feature>
<dbReference type="Proteomes" id="UP000431913">
    <property type="component" value="Unassembled WGS sequence"/>
</dbReference>
<dbReference type="SUPFAM" id="SSF103473">
    <property type="entry name" value="MFS general substrate transporter"/>
    <property type="match status" value="1"/>
</dbReference>
<reference evidence="2 3" key="1">
    <citation type="submission" date="2019-08" db="EMBL/GenBank/DDBJ databases">
        <title>In-depth cultivation of the pig gut microbiome towards novel bacterial diversity and tailored functional studies.</title>
        <authorList>
            <person name="Wylensek D."/>
            <person name="Hitch T.C.A."/>
            <person name="Clavel T."/>
        </authorList>
    </citation>
    <scope>NUCLEOTIDE SEQUENCE [LARGE SCALE GENOMIC DNA]</scope>
    <source>
        <strain evidence="2 3">WCA3-601-WT-6J</strain>
    </source>
</reference>
<dbReference type="GO" id="GO:0008643">
    <property type="term" value="P:carbohydrate transport"/>
    <property type="evidence" value="ECO:0007669"/>
    <property type="project" value="InterPro"/>
</dbReference>
<dbReference type="Gene3D" id="1.20.1250.20">
    <property type="entry name" value="MFS general substrate transporter like domains"/>
    <property type="match status" value="1"/>
</dbReference>
<feature type="transmembrane region" description="Helical" evidence="1">
    <location>
        <begin position="153"/>
        <end position="174"/>
    </location>
</feature>
<keyword evidence="1" id="KW-1133">Transmembrane helix</keyword>
<dbReference type="GO" id="GO:0005886">
    <property type="term" value="C:plasma membrane"/>
    <property type="evidence" value="ECO:0007669"/>
    <property type="project" value="TreeGrafter"/>
</dbReference>
<dbReference type="RefSeq" id="WP_154521728.1">
    <property type="nucleotide sequence ID" value="NZ_VUNJ01000003.1"/>
</dbReference>
<keyword evidence="1" id="KW-0472">Membrane</keyword>
<dbReference type="Pfam" id="PF13347">
    <property type="entry name" value="MFS_2"/>
    <property type="match status" value="1"/>
</dbReference>
<accession>A0A6I2U0K8</accession>
<evidence type="ECO:0000256" key="1">
    <source>
        <dbReference type="SAM" id="Phobius"/>
    </source>
</evidence>
<sequence length="482" mass="53141">MSENGAIQYNRRKGWELAFAACANTVPTLFVILMTFTTYIGTGVYGATTVLAGTIVTGSRIFDGITDPLIALFAERLETRFGRARPLMLLGWLTIAVSVILMFVLCPGAGQVWVFILIYMLYIIGYTIYGIGMQLVPAIMTNDPKQRPIYNRWTTTYTTIVSNCLSIVLAATLMPKHNFKYGLPLFKDLTFLLIGLSGVMVALSVIAITHAKVDVPTTYVGKTKQRTSFRDMWDVLRHNRALQMYIIAGASDKLGLQTASQSAINVMVFGIVIGNYKFMSSLSMVNMIVTLIMVNFFASRLAGNKGMKRALVTWTWASMVALAAMFFFMACVDTLSITTSGVLTIVFIVLYCAMGATKMATSCVSHPCVPDIIDYEFYRSGRYVPSVIGAAYSFMDKMVSSLASTVVALVVALVGYTSTMPQATDPLTTPVFYAAMFLWLGMPFLGYLCTIIAMKFYPLTKEKMEEIQKANAETRASLKAEK</sequence>
<feature type="transmembrane region" description="Helical" evidence="1">
    <location>
        <begin position="87"/>
        <end position="105"/>
    </location>
</feature>
<evidence type="ECO:0000313" key="2">
    <source>
        <dbReference type="EMBL" id="MST91157.1"/>
    </source>
</evidence>
<feature type="transmembrane region" description="Helical" evidence="1">
    <location>
        <begin position="189"/>
        <end position="208"/>
    </location>
</feature>
<proteinExistence type="predicted"/>
<evidence type="ECO:0000313" key="3">
    <source>
        <dbReference type="Proteomes" id="UP000431913"/>
    </source>
</evidence>
<dbReference type="PANTHER" id="PTHR11328:SF24">
    <property type="entry name" value="MAJOR FACILITATOR SUPERFAMILY (MFS) PROFILE DOMAIN-CONTAINING PROTEIN"/>
    <property type="match status" value="1"/>
</dbReference>
<feature type="transmembrane region" description="Helical" evidence="1">
    <location>
        <begin position="279"/>
        <end position="298"/>
    </location>
</feature>
<feature type="transmembrane region" description="Helical" evidence="1">
    <location>
        <begin position="310"/>
        <end position="329"/>
    </location>
</feature>
<comment type="caution">
    <text evidence="2">The sequence shown here is derived from an EMBL/GenBank/DDBJ whole genome shotgun (WGS) entry which is preliminary data.</text>
</comment>
<feature type="transmembrane region" description="Helical" evidence="1">
    <location>
        <begin position="111"/>
        <end position="132"/>
    </location>
</feature>
<dbReference type="PANTHER" id="PTHR11328">
    <property type="entry name" value="MAJOR FACILITATOR SUPERFAMILY DOMAIN-CONTAINING PROTEIN"/>
    <property type="match status" value="1"/>
</dbReference>
<keyword evidence="1" id="KW-0812">Transmembrane</keyword>
<feature type="transmembrane region" description="Helical" evidence="1">
    <location>
        <begin position="399"/>
        <end position="419"/>
    </location>
</feature>
<dbReference type="InterPro" id="IPR036259">
    <property type="entry name" value="MFS_trans_sf"/>
</dbReference>